<proteinExistence type="predicted"/>
<feature type="region of interest" description="Disordered" evidence="1">
    <location>
        <begin position="226"/>
        <end position="247"/>
    </location>
</feature>
<keyword evidence="3" id="KW-1185">Reference proteome</keyword>
<dbReference type="Proteomes" id="UP000479000">
    <property type="component" value="Unassembled WGS sequence"/>
</dbReference>
<evidence type="ECO:0000313" key="2">
    <source>
        <dbReference type="EMBL" id="CAA9999633.1"/>
    </source>
</evidence>
<feature type="compositionally biased region" description="Polar residues" evidence="1">
    <location>
        <begin position="52"/>
        <end position="67"/>
    </location>
</feature>
<dbReference type="AlphaFoldDB" id="A0A6H5GD61"/>
<feature type="compositionally biased region" description="Basic and acidic residues" evidence="1">
    <location>
        <begin position="299"/>
        <end position="309"/>
    </location>
</feature>
<protein>
    <submittedName>
        <fullName evidence="2">Uncharacterized protein</fullName>
    </submittedName>
</protein>
<gene>
    <name evidence="2" type="ORF">NTEN_LOCUS5916</name>
</gene>
<feature type="compositionally biased region" description="Basic and acidic residues" evidence="1">
    <location>
        <begin position="37"/>
        <end position="51"/>
    </location>
</feature>
<organism evidence="2 3">
    <name type="scientific">Nesidiocoris tenuis</name>
    <dbReference type="NCBI Taxonomy" id="355587"/>
    <lineage>
        <taxon>Eukaryota</taxon>
        <taxon>Metazoa</taxon>
        <taxon>Ecdysozoa</taxon>
        <taxon>Arthropoda</taxon>
        <taxon>Hexapoda</taxon>
        <taxon>Insecta</taxon>
        <taxon>Pterygota</taxon>
        <taxon>Neoptera</taxon>
        <taxon>Paraneoptera</taxon>
        <taxon>Hemiptera</taxon>
        <taxon>Heteroptera</taxon>
        <taxon>Panheteroptera</taxon>
        <taxon>Cimicomorpha</taxon>
        <taxon>Miridae</taxon>
        <taxon>Dicyphina</taxon>
        <taxon>Nesidiocoris</taxon>
    </lineage>
</organism>
<sequence length="325" mass="36790">MRRRRTRRRKEMMMREMMMRRRMGKMRRKRMMMMRSEDWEGEDKKYDEKQQRQPSPGLNRADGSTENVGGRLGRVQEGVQEFKKEFRSSRASSGVQEGVQEFKGEFRSSRRSSGVQEGVQEDRVIADHPRQLGFRGVVVITSALHAEGRQFDPGRNQNFCPGVVCFTKVYELVNRFGGQAIVSTKPTLSAATMTTKLYRVDCHRLVTRRLIPECLPKLIQSFTPLAASDASQRAKPPGRLQRKVGTHADVHNVASLPDGLRRTWNSRKFWEGMPPPGSGPAKNGQSPSASATNESEAETLGKKTEEKRSVTNRGKGMILRPGNLL</sequence>
<feature type="region of interest" description="Disordered" evidence="1">
    <location>
        <begin position="267"/>
        <end position="325"/>
    </location>
</feature>
<feature type="non-terminal residue" evidence="2">
    <location>
        <position position="325"/>
    </location>
</feature>
<name>A0A6H5GD61_9HEMI</name>
<feature type="compositionally biased region" description="Polar residues" evidence="1">
    <location>
        <begin position="283"/>
        <end position="294"/>
    </location>
</feature>
<accession>A0A6H5GD61</accession>
<feature type="region of interest" description="Disordered" evidence="1">
    <location>
        <begin position="37"/>
        <end position="70"/>
    </location>
</feature>
<evidence type="ECO:0000313" key="3">
    <source>
        <dbReference type="Proteomes" id="UP000479000"/>
    </source>
</evidence>
<reference evidence="2 3" key="1">
    <citation type="submission" date="2020-02" db="EMBL/GenBank/DDBJ databases">
        <authorList>
            <person name="Ferguson B K."/>
        </authorList>
    </citation>
    <scope>NUCLEOTIDE SEQUENCE [LARGE SCALE GENOMIC DNA]</scope>
</reference>
<evidence type="ECO:0000256" key="1">
    <source>
        <dbReference type="SAM" id="MobiDB-lite"/>
    </source>
</evidence>
<dbReference type="EMBL" id="CADCXU010009028">
    <property type="protein sequence ID" value="CAA9999633.1"/>
    <property type="molecule type" value="Genomic_DNA"/>
</dbReference>